<dbReference type="GO" id="GO:0004591">
    <property type="term" value="F:oxoglutarate dehydrogenase (succinyl-transferring) activity"/>
    <property type="evidence" value="ECO:0007669"/>
    <property type="project" value="UniProtKB-EC"/>
</dbReference>
<dbReference type="InterPro" id="IPR031717">
    <property type="entry name" value="ODO-1/KGD_C"/>
</dbReference>
<dbReference type="NCBIfam" id="NF006914">
    <property type="entry name" value="PRK09404.1"/>
    <property type="match status" value="1"/>
</dbReference>
<organism evidence="7 8">
    <name type="scientific">Thiobacillus sedimenti</name>
    <dbReference type="NCBI Taxonomy" id="3110231"/>
    <lineage>
        <taxon>Bacteria</taxon>
        <taxon>Pseudomonadati</taxon>
        <taxon>Pseudomonadota</taxon>
        <taxon>Betaproteobacteria</taxon>
        <taxon>Nitrosomonadales</taxon>
        <taxon>Thiobacillaceae</taxon>
        <taxon>Thiobacillus</taxon>
    </lineage>
</organism>
<dbReference type="Gene3D" id="1.10.287.1150">
    <property type="entry name" value="TPP helical domain"/>
    <property type="match status" value="1"/>
</dbReference>
<name>A0ABZ1CF45_9PROT</name>
<sequence length="898" mass="99703">MSAPDWLPTSPLHGGNVAYLEQFSDEALASWLAQPVPGAAAGSDAAQIAVLRLINAYRYLGVRKAELDPLQRFEPPPTPELDPEHYGLTEADLAREFDTGSLFGVGRTTLADVLRRLRSAYCGHVGVEYMHITDVARKRWLQERIEAAQGRFGVSADLKKQLLKRLTDAETLEKFLHTRHVGQKRFSLEGGESLIPLLDQVISRCARHGAKEVVMGMAHRGRINVLVNIMGRAVDSLYEEPANGDPDTPLSGDVKYHQGFSTDVATPYGPVHLALAFNPSHLEIVHPVVRGSVRARQDRRGDVLGYEVVPVILHGDAALSGQGVVMESLNMSQTRGFRNGGAIHIVINNQIGFTTSDPRDVRSTLYCTDVAKMVEAPVLHVNGDDPEAVAFAVQTAVDFRYTFHKNVFIDLVCYRRHGHNEQDEPLATQPLMYRRINAHPSARVLYAQRLVEEGVLTQAQVDDLVDACRTRLEHGEPLRPPLETDFKETYGMNWGRFRGKAVPEVPTAVPAARLDFLGERITTLAHEIELHPRVQKVLDDRRRMRAGELPVDWGYAETLAYASLLDAGHNVRISGQDSARGTFFHRHAVWHDQKRERRQSGVYVPLEHLHDRQGDFTIIDSLLSEEAVLAFEYGYATAAPDTLVVWEAQFGDFVNGAQVVIDQFITSGEAKWGRLCGLVLLLPHGFEGQGPEHSSARLERFLQLCAQDNIQVCVPTLPAQLFHLLRRQIVRPTRKPLVIMSPKSLLRHPASTSSLADLSSGAFSPVIDDPRAPQQATRVVLCSGRVWFDLEAARAARGLDGVAIARVEQLYPFPEDALRETLNGYPHAATFVWAQEEPMNQGAWFQTLHHLNHCAPAGHRFHYAGRPAAAAPASGYVSRHRAELEALIGDALETPYEN</sequence>
<evidence type="ECO:0000256" key="2">
    <source>
        <dbReference type="ARBA" id="ARBA00003906"/>
    </source>
</evidence>
<protein>
    <recommendedName>
        <fullName evidence="3">oxoglutarate dehydrogenase (succinyl-transferring)</fullName>
        <ecNumber evidence="3">1.2.4.2</ecNumber>
    </recommendedName>
</protein>
<dbReference type="Gene3D" id="3.40.50.12470">
    <property type="match status" value="1"/>
</dbReference>
<dbReference type="NCBIfam" id="TIGR00239">
    <property type="entry name" value="2oxo_dh_E1"/>
    <property type="match status" value="1"/>
</dbReference>
<dbReference type="PIRSF" id="PIRSF000157">
    <property type="entry name" value="Oxoglu_dh_E1"/>
    <property type="match status" value="1"/>
</dbReference>
<proteinExistence type="predicted"/>
<comment type="function">
    <text evidence="2">E1 component of the 2-oxoglutarate dehydrogenase (OGDH) complex which catalyzes the decarboxylation of 2-oxoglutarate, the first step in the conversion of 2-oxoglutarate to succinyl-CoA and CO(2).</text>
</comment>
<dbReference type="InterPro" id="IPR042179">
    <property type="entry name" value="KGD_C_sf"/>
</dbReference>
<dbReference type="InterPro" id="IPR029061">
    <property type="entry name" value="THDP-binding"/>
</dbReference>
<dbReference type="Pfam" id="PF02779">
    <property type="entry name" value="Transket_pyr"/>
    <property type="match status" value="1"/>
</dbReference>
<dbReference type="RefSeq" id="WP_324778466.1">
    <property type="nucleotide sequence ID" value="NZ_CP141769.1"/>
</dbReference>
<dbReference type="SMART" id="SM00861">
    <property type="entry name" value="Transket_pyr"/>
    <property type="match status" value="1"/>
</dbReference>
<dbReference type="Proteomes" id="UP001334732">
    <property type="component" value="Chromosome"/>
</dbReference>
<evidence type="ECO:0000313" key="8">
    <source>
        <dbReference type="Proteomes" id="UP001334732"/>
    </source>
</evidence>
<dbReference type="SUPFAM" id="SSF52518">
    <property type="entry name" value="Thiamin diphosphate-binding fold (THDP-binding)"/>
    <property type="match status" value="2"/>
</dbReference>
<evidence type="ECO:0000256" key="5">
    <source>
        <dbReference type="ARBA" id="ARBA00023052"/>
    </source>
</evidence>
<dbReference type="InterPro" id="IPR001017">
    <property type="entry name" value="DH_E1"/>
</dbReference>
<keyword evidence="5" id="KW-0786">Thiamine pyrophosphate</keyword>
<dbReference type="EC" id="1.2.4.2" evidence="3"/>
<dbReference type="NCBIfam" id="NF008907">
    <property type="entry name" value="PRK12270.1"/>
    <property type="match status" value="1"/>
</dbReference>
<evidence type="ECO:0000256" key="1">
    <source>
        <dbReference type="ARBA" id="ARBA00001964"/>
    </source>
</evidence>
<dbReference type="CDD" id="cd02016">
    <property type="entry name" value="TPP_E1_OGDC_like"/>
    <property type="match status" value="1"/>
</dbReference>
<dbReference type="Gene3D" id="3.40.50.11610">
    <property type="entry name" value="Multifunctional 2-oxoglutarate metabolism enzyme, C-terminal domain"/>
    <property type="match status" value="1"/>
</dbReference>
<dbReference type="Pfam" id="PF00676">
    <property type="entry name" value="E1_dh"/>
    <property type="match status" value="1"/>
</dbReference>
<dbReference type="InterPro" id="IPR011603">
    <property type="entry name" value="2oxoglutarate_DH_E1"/>
</dbReference>
<gene>
    <name evidence="7" type="ORF">VA613_07420</name>
</gene>
<feature type="domain" description="Transketolase-like pyrimidine-binding" evidence="6">
    <location>
        <begin position="551"/>
        <end position="748"/>
    </location>
</feature>
<accession>A0ABZ1CF45</accession>
<keyword evidence="4 7" id="KW-0560">Oxidoreductase</keyword>
<dbReference type="Gene3D" id="3.40.50.970">
    <property type="match status" value="1"/>
</dbReference>
<evidence type="ECO:0000259" key="6">
    <source>
        <dbReference type="SMART" id="SM00861"/>
    </source>
</evidence>
<evidence type="ECO:0000313" key="7">
    <source>
        <dbReference type="EMBL" id="WRS37852.1"/>
    </source>
</evidence>
<dbReference type="PANTHER" id="PTHR23152:SF4">
    <property type="entry name" value="2-OXOADIPATE DEHYDROGENASE COMPLEX COMPONENT E1"/>
    <property type="match status" value="1"/>
</dbReference>
<keyword evidence="8" id="KW-1185">Reference proteome</keyword>
<evidence type="ECO:0000256" key="4">
    <source>
        <dbReference type="ARBA" id="ARBA00023002"/>
    </source>
</evidence>
<reference evidence="7 8" key="1">
    <citation type="submission" date="2023-12" db="EMBL/GenBank/DDBJ databases">
        <title>Thiobacillus sedimentum sp. nov., a chemolithoautotrophic sulfur-oxidizing bacterium isolated from freshwater sediment.</title>
        <authorList>
            <person name="Luo J."/>
            <person name="Dai C."/>
        </authorList>
    </citation>
    <scope>NUCLEOTIDE SEQUENCE [LARGE SCALE GENOMIC DNA]</scope>
    <source>
        <strain evidence="7 8">SCUT-2</strain>
    </source>
</reference>
<dbReference type="PANTHER" id="PTHR23152">
    <property type="entry name" value="2-OXOGLUTARATE DEHYDROGENASE"/>
    <property type="match status" value="1"/>
</dbReference>
<dbReference type="InterPro" id="IPR005475">
    <property type="entry name" value="Transketolase-like_Pyr-bd"/>
</dbReference>
<dbReference type="EMBL" id="CP141769">
    <property type="protein sequence ID" value="WRS37852.1"/>
    <property type="molecule type" value="Genomic_DNA"/>
</dbReference>
<evidence type="ECO:0000256" key="3">
    <source>
        <dbReference type="ARBA" id="ARBA00012280"/>
    </source>
</evidence>
<comment type="cofactor">
    <cofactor evidence="1">
        <name>thiamine diphosphate</name>
        <dbReference type="ChEBI" id="CHEBI:58937"/>
    </cofactor>
</comment>
<dbReference type="Pfam" id="PF16870">
    <property type="entry name" value="OxoGdeHyase_C"/>
    <property type="match status" value="1"/>
</dbReference>